<keyword evidence="1" id="KW-0863">Zinc-finger</keyword>
<dbReference type="OrthoDB" id="10066958at2759"/>
<dbReference type="PROSITE" id="PS50119">
    <property type="entry name" value="ZF_BBOX"/>
    <property type="match status" value="1"/>
</dbReference>
<dbReference type="Proteomes" id="UP000683360">
    <property type="component" value="Unassembled WGS sequence"/>
</dbReference>
<dbReference type="GO" id="GO:0008270">
    <property type="term" value="F:zinc ion binding"/>
    <property type="evidence" value="ECO:0007669"/>
    <property type="project" value="UniProtKB-KW"/>
</dbReference>
<keyword evidence="1" id="KW-0862">Zinc</keyword>
<organism evidence="3 4">
    <name type="scientific">Mytilus edulis</name>
    <name type="common">Blue mussel</name>
    <dbReference type="NCBI Taxonomy" id="6550"/>
    <lineage>
        <taxon>Eukaryota</taxon>
        <taxon>Metazoa</taxon>
        <taxon>Spiralia</taxon>
        <taxon>Lophotrochozoa</taxon>
        <taxon>Mollusca</taxon>
        <taxon>Bivalvia</taxon>
        <taxon>Autobranchia</taxon>
        <taxon>Pteriomorphia</taxon>
        <taxon>Mytilida</taxon>
        <taxon>Mytiloidea</taxon>
        <taxon>Mytilidae</taxon>
        <taxon>Mytilinae</taxon>
        <taxon>Mytilus</taxon>
    </lineage>
</organism>
<proteinExistence type="predicted"/>
<accession>A0A8S3QWK9</accession>
<evidence type="ECO:0000259" key="2">
    <source>
        <dbReference type="PROSITE" id="PS50119"/>
    </source>
</evidence>
<dbReference type="InterPro" id="IPR000315">
    <property type="entry name" value="Znf_B-box"/>
</dbReference>
<protein>
    <recommendedName>
        <fullName evidence="2">B box-type domain-containing protein</fullName>
    </recommendedName>
</protein>
<comment type="caution">
    <text evidence="3">The sequence shown here is derived from an EMBL/GenBank/DDBJ whole genome shotgun (WGS) entry which is preliminary data.</text>
</comment>
<reference evidence="3" key="1">
    <citation type="submission" date="2021-03" db="EMBL/GenBank/DDBJ databases">
        <authorList>
            <person name="Bekaert M."/>
        </authorList>
    </citation>
    <scope>NUCLEOTIDE SEQUENCE</scope>
</reference>
<name>A0A8S3QWK9_MYTED</name>
<dbReference type="CDD" id="cd19757">
    <property type="entry name" value="Bbox1"/>
    <property type="match status" value="1"/>
</dbReference>
<sequence>MGSGIQTVDVTDGSIVTTVVKIDDDYWNYVTRSRDKILEWLQPVGKFVVCETQLVLREAALWCPECDEGLCSSCEKHHRASKATKNHEVTSVNNYKQLPPEIARRGIQTVDITNGRAATTVVKVYDNHDWTYVTTSKDKIYLTDQYSSTVTCYTLTGQKVWECKNETIVISFRGVTIDNESNVYMVSYGMTVSSHFTRWKASRQLLGKNMGLNILQLSIFTNEEIFCSLLAYLEQPFCIILNDEIRFELCREEYSRFNTQL</sequence>
<dbReference type="AlphaFoldDB" id="A0A8S3QWK9"/>
<evidence type="ECO:0000313" key="4">
    <source>
        <dbReference type="Proteomes" id="UP000683360"/>
    </source>
</evidence>
<evidence type="ECO:0000313" key="3">
    <source>
        <dbReference type="EMBL" id="CAG2201137.1"/>
    </source>
</evidence>
<feature type="domain" description="B box-type" evidence="2">
    <location>
        <begin position="45"/>
        <end position="92"/>
    </location>
</feature>
<keyword evidence="1" id="KW-0479">Metal-binding</keyword>
<gene>
    <name evidence="3" type="ORF">MEDL_15771</name>
</gene>
<dbReference type="Pfam" id="PF22586">
    <property type="entry name" value="ANCHR-like_BBOX"/>
    <property type="match status" value="1"/>
</dbReference>
<dbReference type="EMBL" id="CAJPWZ010000833">
    <property type="protein sequence ID" value="CAG2201137.1"/>
    <property type="molecule type" value="Genomic_DNA"/>
</dbReference>
<keyword evidence="4" id="KW-1185">Reference proteome</keyword>
<evidence type="ECO:0000256" key="1">
    <source>
        <dbReference type="PROSITE-ProRule" id="PRU00024"/>
    </source>
</evidence>